<reference evidence="2" key="1">
    <citation type="submission" date="2021-03" db="EMBL/GenBank/DDBJ databases">
        <authorList>
            <person name="Tagirdzhanova G."/>
        </authorList>
    </citation>
    <scope>NUCLEOTIDE SEQUENCE</scope>
</reference>
<comment type="caution">
    <text evidence="2">The sequence shown here is derived from an EMBL/GenBank/DDBJ whole genome shotgun (WGS) entry which is preliminary data.</text>
</comment>
<dbReference type="InterPro" id="IPR013083">
    <property type="entry name" value="Znf_RING/FYVE/PHD"/>
</dbReference>
<feature type="compositionally biased region" description="Low complexity" evidence="1">
    <location>
        <begin position="273"/>
        <end position="294"/>
    </location>
</feature>
<dbReference type="Proteomes" id="UP000664521">
    <property type="component" value="Unassembled WGS sequence"/>
</dbReference>
<dbReference type="SUPFAM" id="SSF57850">
    <property type="entry name" value="RING/U-box"/>
    <property type="match status" value="1"/>
</dbReference>
<evidence type="ECO:0000313" key="2">
    <source>
        <dbReference type="EMBL" id="CAF9920952.1"/>
    </source>
</evidence>
<organism evidence="2 3">
    <name type="scientific">Heterodermia speciosa</name>
    <dbReference type="NCBI Taxonomy" id="116794"/>
    <lineage>
        <taxon>Eukaryota</taxon>
        <taxon>Fungi</taxon>
        <taxon>Dikarya</taxon>
        <taxon>Ascomycota</taxon>
        <taxon>Pezizomycotina</taxon>
        <taxon>Lecanoromycetes</taxon>
        <taxon>OSLEUM clade</taxon>
        <taxon>Lecanoromycetidae</taxon>
        <taxon>Caliciales</taxon>
        <taxon>Physciaceae</taxon>
        <taxon>Heterodermia</taxon>
    </lineage>
</organism>
<proteinExistence type="predicted"/>
<evidence type="ECO:0000256" key="1">
    <source>
        <dbReference type="SAM" id="MobiDB-lite"/>
    </source>
</evidence>
<name>A0A8H3F939_9LECA</name>
<dbReference type="EMBL" id="CAJPDS010000027">
    <property type="protein sequence ID" value="CAF9920952.1"/>
    <property type="molecule type" value="Genomic_DNA"/>
</dbReference>
<accession>A0A8H3F939</accession>
<keyword evidence="3" id="KW-1185">Reference proteome</keyword>
<evidence type="ECO:0008006" key="4">
    <source>
        <dbReference type="Google" id="ProtNLM"/>
    </source>
</evidence>
<sequence>MSASQDRKTALRTFMARQTRILTSELGFKKNDRKCPICLERFWYPSDDPSLYEQPVRTSCCRVVIGADCLRMFLSPACDGGEESCDCPICNERVLDIPDNGADSHDDDRTSKDFKDKVRAFANSRTRQVEDFRQERSLKDCSLYQNLYEDGVTKLPGPMGSFDPYFKGSFHDRQRREGLDLPQAHALFIQLQQEGAFKPIDGKTCELADTEVYKNLRKARIFFNLRYNRWENLSGQPVFVSQHGYFGTEEQLAREAEERLRRVNQSPRSWLVSQTSYASNSSPTSNPSRPSREL</sequence>
<dbReference type="AlphaFoldDB" id="A0A8H3F939"/>
<evidence type="ECO:0000313" key="3">
    <source>
        <dbReference type="Proteomes" id="UP000664521"/>
    </source>
</evidence>
<feature type="region of interest" description="Disordered" evidence="1">
    <location>
        <begin position="264"/>
        <end position="294"/>
    </location>
</feature>
<gene>
    <name evidence="2" type="ORF">HETSPECPRED_004391</name>
</gene>
<protein>
    <recommendedName>
        <fullName evidence="4">RING-type domain-containing protein</fullName>
    </recommendedName>
</protein>
<dbReference type="Gene3D" id="3.30.40.10">
    <property type="entry name" value="Zinc/RING finger domain, C3HC4 (zinc finger)"/>
    <property type="match status" value="1"/>
</dbReference>
<dbReference type="OrthoDB" id="10409569at2759"/>